<organism evidence="2 3">
    <name type="scientific">Dictyocaulus viviparus</name>
    <name type="common">Bovine lungworm</name>
    <dbReference type="NCBI Taxonomy" id="29172"/>
    <lineage>
        <taxon>Eukaryota</taxon>
        <taxon>Metazoa</taxon>
        <taxon>Ecdysozoa</taxon>
        <taxon>Nematoda</taxon>
        <taxon>Chromadorea</taxon>
        <taxon>Rhabditida</taxon>
        <taxon>Rhabditina</taxon>
        <taxon>Rhabditomorpha</taxon>
        <taxon>Strongyloidea</taxon>
        <taxon>Metastrongylidae</taxon>
        <taxon>Dictyocaulus</taxon>
    </lineage>
</organism>
<protein>
    <submittedName>
        <fullName evidence="2">Uncharacterized protein</fullName>
    </submittedName>
</protein>
<dbReference type="Proteomes" id="UP000053766">
    <property type="component" value="Unassembled WGS sequence"/>
</dbReference>
<accession>A0A0D8XIS3</accession>
<reference evidence="3" key="2">
    <citation type="journal article" date="2016" name="Sci. Rep.">
        <title>Dictyocaulus viviparus genome, variome and transcriptome elucidate lungworm biology and support future intervention.</title>
        <authorList>
            <person name="McNulty S.N."/>
            <person name="Strube C."/>
            <person name="Rosa B.A."/>
            <person name="Martin J.C."/>
            <person name="Tyagi R."/>
            <person name="Choi Y.J."/>
            <person name="Wang Q."/>
            <person name="Hallsworth Pepin K."/>
            <person name="Zhang X."/>
            <person name="Ozersky P."/>
            <person name="Wilson R.K."/>
            <person name="Sternberg P.W."/>
            <person name="Gasser R.B."/>
            <person name="Mitreva M."/>
        </authorList>
    </citation>
    <scope>NUCLEOTIDE SEQUENCE [LARGE SCALE GENOMIC DNA]</scope>
    <source>
        <strain evidence="3">HannoverDv2000</strain>
    </source>
</reference>
<sequence length="227" mass="26190">MRQSNSFNYKIQFDCKGFGIHDMALINRHHESDGGIFYAKYRYMGDVQVIPAQNIFLNRDLRDDSFSLHNLGVNEAIDVFRILFIKDYDDPFYLRLLENMVQIDDVDTIERTQTAISDTVKTQGSNSQAEREMKMMENLDLFTRDLKEKPKTIAKTTEITIDKKSEIEESNGKKSEHEGMNVDDSTQRSTVEKETKKSTTKSSQRKEGKVTSDTIKTEGTISAEYDR</sequence>
<evidence type="ECO:0000313" key="2">
    <source>
        <dbReference type="EMBL" id="KJH44545.1"/>
    </source>
</evidence>
<keyword evidence="3" id="KW-1185">Reference proteome</keyword>
<feature type="compositionally biased region" description="Polar residues" evidence="1">
    <location>
        <begin position="211"/>
        <end position="220"/>
    </location>
</feature>
<feature type="compositionally biased region" description="Basic and acidic residues" evidence="1">
    <location>
        <begin position="164"/>
        <end position="180"/>
    </location>
</feature>
<gene>
    <name evidence="2" type="ORF">DICVIV_09410</name>
</gene>
<feature type="region of interest" description="Disordered" evidence="1">
    <location>
        <begin position="164"/>
        <end position="227"/>
    </location>
</feature>
<dbReference type="OrthoDB" id="5871216at2759"/>
<reference evidence="2 3" key="1">
    <citation type="submission" date="2013-11" db="EMBL/GenBank/DDBJ databases">
        <title>Draft genome of the bovine lungworm Dictyocaulus viviparus.</title>
        <authorList>
            <person name="Mitreva M."/>
        </authorList>
    </citation>
    <scope>NUCLEOTIDE SEQUENCE [LARGE SCALE GENOMIC DNA]</scope>
    <source>
        <strain evidence="2 3">HannoverDv2000</strain>
    </source>
</reference>
<evidence type="ECO:0000256" key="1">
    <source>
        <dbReference type="SAM" id="MobiDB-lite"/>
    </source>
</evidence>
<evidence type="ECO:0000313" key="3">
    <source>
        <dbReference type="Proteomes" id="UP000053766"/>
    </source>
</evidence>
<proteinExistence type="predicted"/>
<name>A0A0D8XIS3_DICVI</name>
<dbReference type="AlphaFoldDB" id="A0A0D8XIS3"/>
<dbReference type="EMBL" id="KN716464">
    <property type="protein sequence ID" value="KJH44545.1"/>
    <property type="molecule type" value="Genomic_DNA"/>
</dbReference>